<dbReference type="OrthoDB" id="5511523at2"/>
<organism evidence="2 3">
    <name type="scientific">Desulfosarcina widdelii</name>
    <dbReference type="NCBI Taxonomy" id="947919"/>
    <lineage>
        <taxon>Bacteria</taxon>
        <taxon>Pseudomonadati</taxon>
        <taxon>Thermodesulfobacteriota</taxon>
        <taxon>Desulfobacteria</taxon>
        <taxon>Desulfobacterales</taxon>
        <taxon>Desulfosarcinaceae</taxon>
        <taxon>Desulfosarcina</taxon>
    </lineage>
</organism>
<dbReference type="SUPFAM" id="SSF141371">
    <property type="entry name" value="PilZ domain-like"/>
    <property type="match status" value="1"/>
</dbReference>
<dbReference type="Proteomes" id="UP000427769">
    <property type="component" value="Chromosome"/>
</dbReference>
<accession>A0A5K7ZA56</accession>
<dbReference type="InterPro" id="IPR009875">
    <property type="entry name" value="PilZ_domain"/>
</dbReference>
<evidence type="ECO:0000313" key="2">
    <source>
        <dbReference type="EMBL" id="BBO77605.1"/>
    </source>
</evidence>
<dbReference type="GO" id="GO:0035438">
    <property type="term" value="F:cyclic-di-GMP binding"/>
    <property type="evidence" value="ECO:0007669"/>
    <property type="project" value="InterPro"/>
</dbReference>
<reference evidence="2 3" key="1">
    <citation type="submission" date="2019-11" db="EMBL/GenBank/DDBJ databases">
        <title>Comparative genomics of hydrocarbon-degrading Desulfosarcina strains.</title>
        <authorList>
            <person name="Watanabe M."/>
            <person name="Kojima H."/>
            <person name="Fukui M."/>
        </authorList>
    </citation>
    <scope>NUCLEOTIDE SEQUENCE [LARGE SCALE GENOMIC DNA]</scope>
    <source>
        <strain evidence="2 3">PP31</strain>
    </source>
</reference>
<evidence type="ECO:0000259" key="1">
    <source>
        <dbReference type="Pfam" id="PF07238"/>
    </source>
</evidence>
<evidence type="ECO:0000313" key="3">
    <source>
        <dbReference type="Proteomes" id="UP000427769"/>
    </source>
</evidence>
<sequence>MSDQTVFISSRNTATFRCPQCGQAKTADVSQYATFGKKVTVTCTCGCGHRFRCRLENRRQYRKGVDLPGRFTLLGEDGTKDTGLVRVVDLSATGLQMQLTVARSFTVGAELIVEFRLDDRKRTPMRKRVIVRNIRGQSVGASFHPNELDDPALGFYLLP</sequence>
<gene>
    <name evidence="2" type="ORF">DSCW_50220</name>
</gene>
<dbReference type="EMBL" id="AP021875">
    <property type="protein sequence ID" value="BBO77605.1"/>
    <property type="molecule type" value="Genomic_DNA"/>
</dbReference>
<dbReference type="Pfam" id="PF07238">
    <property type="entry name" value="PilZ"/>
    <property type="match status" value="1"/>
</dbReference>
<dbReference type="KEGG" id="dwd:DSCW_50220"/>
<dbReference type="RefSeq" id="WP_155306332.1">
    <property type="nucleotide sequence ID" value="NZ_AP021875.1"/>
</dbReference>
<feature type="domain" description="PilZ" evidence="1">
    <location>
        <begin position="57"/>
        <end position="150"/>
    </location>
</feature>
<name>A0A5K7ZA56_9BACT</name>
<keyword evidence="3" id="KW-1185">Reference proteome</keyword>
<protein>
    <recommendedName>
        <fullName evidence="1">PilZ domain-containing protein</fullName>
    </recommendedName>
</protein>
<proteinExistence type="predicted"/>
<dbReference type="AlphaFoldDB" id="A0A5K7ZA56"/>